<evidence type="ECO:0000259" key="7">
    <source>
        <dbReference type="Pfam" id="PF17188"/>
    </source>
</evidence>
<keyword evidence="3 5" id="KW-0732">Signal</keyword>
<evidence type="ECO:0000256" key="5">
    <source>
        <dbReference type="SAM" id="SignalP"/>
    </source>
</evidence>
<evidence type="ECO:0000256" key="1">
    <source>
        <dbReference type="ARBA" id="ARBA00004418"/>
    </source>
</evidence>
<dbReference type="STRING" id="736.B0184_06895"/>
<dbReference type="GO" id="GO:0032885">
    <property type="term" value="P:regulation of polysaccharide biosynthetic process"/>
    <property type="evidence" value="ECO:0007669"/>
    <property type="project" value="TreeGrafter"/>
</dbReference>
<organism evidence="8 9">
    <name type="scientific">Haemophilus paraphrohaemolyticus</name>
    <dbReference type="NCBI Taxonomy" id="736"/>
    <lineage>
        <taxon>Bacteria</taxon>
        <taxon>Pseudomonadati</taxon>
        <taxon>Pseudomonadota</taxon>
        <taxon>Gammaproteobacteria</taxon>
        <taxon>Pasteurellales</taxon>
        <taxon>Pasteurellaceae</taxon>
        <taxon>Haemophilus</taxon>
    </lineage>
</organism>
<accession>A0A369ZUU0</accession>
<keyword evidence="4" id="KW-0574">Periplasm</keyword>
<dbReference type="GO" id="GO:0030288">
    <property type="term" value="C:outer membrane-bounded periplasmic space"/>
    <property type="evidence" value="ECO:0007669"/>
    <property type="project" value="TreeGrafter"/>
</dbReference>
<feature type="chain" id="PRO_5016729256" evidence="5">
    <location>
        <begin position="22"/>
        <end position="317"/>
    </location>
</feature>
<evidence type="ECO:0000313" key="9">
    <source>
        <dbReference type="Proteomes" id="UP000253945"/>
    </source>
</evidence>
<dbReference type="CDD" id="cd16327">
    <property type="entry name" value="RseB"/>
    <property type="match status" value="1"/>
</dbReference>
<reference evidence="8 9" key="1">
    <citation type="submission" date="2018-05" db="EMBL/GenBank/DDBJ databases">
        <title>Draft Genome Sequences for a Diverse set of 7 Haemophilus Species.</title>
        <authorList>
            <person name="Nichols M."/>
            <person name="Topaz N."/>
            <person name="Wang X."/>
            <person name="Wang X."/>
            <person name="Boxrud D."/>
        </authorList>
    </citation>
    <scope>NUCLEOTIDE SEQUENCE [LARGE SCALE GENOMIC DNA]</scope>
    <source>
        <strain evidence="8 9">C2014016342</strain>
    </source>
</reference>
<dbReference type="Gene3D" id="3.30.200.100">
    <property type="entry name" value="MucB/RseB, C-terminal domain"/>
    <property type="match status" value="1"/>
</dbReference>
<gene>
    <name evidence="8" type="ORF">DPV92_00325</name>
</gene>
<dbReference type="GO" id="GO:0045152">
    <property type="term" value="F:antisigma factor binding"/>
    <property type="evidence" value="ECO:0007669"/>
    <property type="project" value="TreeGrafter"/>
</dbReference>
<name>A0A369ZUU0_9PAST</name>
<sequence>MKKIILFSLTFLLALAQPVKAELTKPIDLLNAMMEAHKNRHYELHYILQHGENIKSMKYHHAVESNQEFAQLLSLDNAYETIVLRNNTISYLGFSFTPFSLKGGQILDDLPAVFHANFNELTHYNFIPLGKSRVADRIANMIKIVPSDNTRFSYTLWIDEENYLLLKSELHDEQNALLEQFRVIEQRIIDQFDNLVPRLNTMLLPPVNSQFHTENRPLAWQVSWLPTGFKLISSSHQVIASEQLQTEVVESQLYSDGLSTFTVYLRTQGDEIFNNQFARQEKLILFTHLVGNRELVVIGDIPMPVAEKVAQSVVLPQ</sequence>
<evidence type="ECO:0000256" key="3">
    <source>
        <dbReference type="ARBA" id="ARBA00022729"/>
    </source>
</evidence>
<dbReference type="InterPro" id="IPR038484">
    <property type="entry name" value="MucB/RseB_C_sf"/>
</dbReference>
<feature type="signal peptide" evidence="5">
    <location>
        <begin position="1"/>
        <end position="21"/>
    </location>
</feature>
<evidence type="ECO:0000313" key="8">
    <source>
        <dbReference type="EMBL" id="RDF11664.1"/>
    </source>
</evidence>
<dbReference type="InterPro" id="IPR005588">
    <property type="entry name" value="MucB_RseB"/>
</dbReference>
<dbReference type="PANTHER" id="PTHR38782">
    <property type="match status" value="1"/>
</dbReference>
<comment type="similarity">
    <text evidence="2">Belongs to the RseB family.</text>
</comment>
<dbReference type="EMBL" id="QEQF01000001">
    <property type="protein sequence ID" value="RDF11664.1"/>
    <property type="molecule type" value="Genomic_DNA"/>
</dbReference>
<evidence type="ECO:0000259" key="6">
    <source>
        <dbReference type="Pfam" id="PF03888"/>
    </source>
</evidence>
<dbReference type="PIRSF" id="PIRSF005427">
    <property type="entry name" value="RseB"/>
    <property type="match status" value="1"/>
</dbReference>
<dbReference type="PANTHER" id="PTHR38782:SF1">
    <property type="entry name" value="SIGMA-E FACTOR REGULATORY PROTEIN RSEB"/>
    <property type="match status" value="1"/>
</dbReference>
<proteinExistence type="inferred from homology"/>
<dbReference type="InterPro" id="IPR033434">
    <property type="entry name" value="MucB/RseB_N"/>
</dbReference>
<dbReference type="Proteomes" id="UP000253945">
    <property type="component" value="Unassembled WGS sequence"/>
</dbReference>
<evidence type="ECO:0000256" key="4">
    <source>
        <dbReference type="ARBA" id="ARBA00022764"/>
    </source>
</evidence>
<dbReference type="InterPro" id="IPR033436">
    <property type="entry name" value="MucB/RseB_C"/>
</dbReference>
<dbReference type="Gene3D" id="2.50.20.10">
    <property type="entry name" value="Lipoprotein localisation LolA/LolB/LppX"/>
    <property type="match status" value="1"/>
</dbReference>
<dbReference type="Pfam" id="PF17188">
    <property type="entry name" value="MucB_RseB_C"/>
    <property type="match status" value="1"/>
</dbReference>
<keyword evidence="9" id="KW-1185">Reference proteome</keyword>
<evidence type="ECO:0000256" key="2">
    <source>
        <dbReference type="ARBA" id="ARBA00008150"/>
    </source>
</evidence>
<feature type="domain" description="MucB/RseB C-terminal" evidence="7">
    <location>
        <begin position="217"/>
        <end position="313"/>
    </location>
</feature>
<dbReference type="Pfam" id="PF03888">
    <property type="entry name" value="MucB_RseB"/>
    <property type="match status" value="1"/>
</dbReference>
<comment type="subcellular location">
    <subcellularLocation>
        <location evidence="1">Periplasm</location>
    </subcellularLocation>
</comment>
<feature type="domain" description="MucB/RseB N-terminal" evidence="6">
    <location>
        <begin position="27"/>
        <end position="192"/>
    </location>
</feature>
<dbReference type="AlphaFoldDB" id="A0A369ZUU0"/>
<protein>
    <submittedName>
        <fullName evidence="8">Transcriptional regulator</fullName>
    </submittedName>
</protein>
<comment type="caution">
    <text evidence="8">The sequence shown here is derived from an EMBL/GenBank/DDBJ whole genome shotgun (WGS) entry which is preliminary data.</text>
</comment>
<dbReference type="RefSeq" id="WP_111353078.1">
    <property type="nucleotide sequence ID" value="NZ_QEQF01000001.1"/>
</dbReference>